<feature type="compositionally biased region" description="Basic residues" evidence="14">
    <location>
        <begin position="2165"/>
        <end position="2174"/>
    </location>
</feature>
<feature type="non-terminal residue" evidence="17">
    <location>
        <position position="3016"/>
    </location>
</feature>
<comment type="similarity">
    <text evidence="11">Belongs to the IFIT family.</text>
</comment>
<dbReference type="PANTHER" id="PTHR46728:SF1">
    <property type="entry name" value="AN1-TYPE ZINC FINGER PROTEIN 4"/>
    <property type="match status" value="1"/>
</dbReference>
<feature type="region of interest" description="Disordered" evidence="14">
    <location>
        <begin position="973"/>
        <end position="993"/>
    </location>
</feature>
<protein>
    <submittedName>
        <fullName evidence="17">Uncharacterized protein</fullName>
    </submittedName>
</protein>
<evidence type="ECO:0000256" key="11">
    <source>
        <dbReference type="ARBA" id="ARBA00038336"/>
    </source>
</evidence>
<evidence type="ECO:0000256" key="5">
    <source>
        <dbReference type="ARBA" id="ARBA00022723"/>
    </source>
</evidence>
<dbReference type="Pfam" id="PF01596">
    <property type="entry name" value="Methyltransf_3"/>
    <property type="match status" value="1"/>
</dbReference>
<feature type="compositionally biased region" description="Acidic residues" evidence="14">
    <location>
        <begin position="1178"/>
        <end position="1189"/>
    </location>
</feature>
<dbReference type="CDD" id="cd02440">
    <property type="entry name" value="AdoMet_MTases"/>
    <property type="match status" value="1"/>
</dbReference>
<dbReference type="InterPro" id="IPR035896">
    <property type="entry name" value="AN1-like_Znf"/>
</dbReference>
<dbReference type="PROSITE" id="PS51682">
    <property type="entry name" value="SAM_OMT_I"/>
    <property type="match status" value="1"/>
</dbReference>
<dbReference type="Gene3D" id="1.25.40.10">
    <property type="entry name" value="Tetratricopeptide repeat domain"/>
    <property type="match status" value="3"/>
</dbReference>
<comment type="caution">
    <text evidence="17">The sequence shown here is derived from an EMBL/GenBank/DDBJ whole genome shotgun (WGS) entry which is preliminary data.</text>
</comment>
<dbReference type="InterPro" id="IPR019734">
    <property type="entry name" value="TPR_rpt"/>
</dbReference>
<evidence type="ECO:0000256" key="6">
    <source>
        <dbReference type="ARBA" id="ARBA00022737"/>
    </source>
</evidence>
<dbReference type="InterPro" id="IPR000626">
    <property type="entry name" value="Ubiquitin-like_dom"/>
</dbReference>
<evidence type="ECO:0000256" key="14">
    <source>
        <dbReference type="SAM" id="MobiDB-lite"/>
    </source>
</evidence>
<keyword evidence="9" id="KW-0391">Immunity</keyword>
<dbReference type="SUPFAM" id="SSF53335">
    <property type="entry name" value="S-adenosyl-L-methionine-dependent methyltransferases"/>
    <property type="match status" value="1"/>
</dbReference>
<evidence type="ECO:0000256" key="4">
    <source>
        <dbReference type="ARBA" id="ARBA00022691"/>
    </source>
</evidence>
<feature type="compositionally biased region" description="Basic and acidic residues" evidence="14">
    <location>
        <begin position="1472"/>
        <end position="1487"/>
    </location>
</feature>
<organism evidence="17 18">
    <name type="scientific">Conger conger</name>
    <name type="common">Conger eel</name>
    <name type="synonym">Muraena conger</name>
    <dbReference type="NCBI Taxonomy" id="82655"/>
    <lineage>
        <taxon>Eukaryota</taxon>
        <taxon>Metazoa</taxon>
        <taxon>Chordata</taxon>
        <taxon>Craniata</taxon>
        <taxon>Vertebrata</taxon>
        <taxon>Euteleostomi</taxon>
        <taxon>Actinopterygii</taxon>
        <taxon>Neopterygii</taxon>
        <taxon>Teleostei</taxon>
        <taxon>Anguilliformes</taxon>
        <taxon>Congridae</taxon>
        <taxon>Conger</taxon>
    </lineage>
</organism>
<dbReference type="EMBL" id="JAFJMO010000018">
    <property type="protein sequence ID" value="KAJ8250485.1"/>
    <property type="molecule type" value="Genomic_DNA"/>
</dbReference>
<dbReference type="GO" id="GO:0008270">
    <property type="term" value="F:zinc ion binding"/>
    <property type="evidence" value="ECO:0007669"/>
    <property type="project" value="UniProtKB-KW"/>
</dbReference>
<keyword evidence="18" id="KW-1185">Reference proteome</keyword>
<evidence type="ECO:0000256" key="13">
    <source>
        <dbReference type="PROSITE-ProRule" id="PRU00449"/>
    </source>
</evidence>
<comment type="similarity">
    <text evidence="10">Belongs to the class I-like SAM-binding methyltransferase superfamily. Cation-dependent O-methyltransferase family.</text>
</comment>
<keyword evidence="8" id="KW-0862">Zinc</keyword>
<feature type="region of interest" description="Disordered" evidence="14">
    <location>
        <begin position="2803"/>
        <end position="2868"/>
    </location>
</feature>
<feature type="compositionally biased region" description="Basic and acidic residues" evidence="14">
    <location>
        <begin position="740"/>
        <end position="762"/>
    </location>
</feature>
<feature type="compositionally biased region" description="Basic and acidic residues" evidence="14">
    <location>
        <begin position="871"/>
        <end position="898"/>
    </location>
</feature>
<dbReference type="SMART" id="SM00154">
    <property type="entry name" value="ZnF_AN1"/>
    <property type="match status" value="1"/>
</dbReference>
<feature type="compositionally biased region" description="Low complexity" evidence="14">
    <location>
        <begin position="1399"/>
        <end position="1409"/>
    </location>
</feature>
<evidence type="ECO:0000256" key="9">
    <source>
        <dbReference type="ARBA" id="ARBA00022859"/>
    </source>
</evidence>
<evidence type="ECO:0000259" key="15">
    <source>
        <dbReference type="PROSITE" id="PS50053"/>
    </source>
</evidence>
<dbReference type="SUPFAM" id="SSF54236">
    <property type="entry name" value="Ubiquitin-like"/>
    <property type="match status" value="1"/>
</dbReference>
<feature type="compositionally biased region" description="Acidic residues" evidence="14">
    <location>
        <begin position="1197"/>
        <end position="1212"/>
    </location>
</feature>
<feature type="compositionally biased region" description="Acidic residues" evidence="14">
    <location>
        <begin position="1448"/>
        <end position="1459"/>
    </location>
</feature>
<feature type="region of interest" description="Disordered" evidence="14">
    <location>
        <begin position="1952"/>
        <end position="2227"/>
    </location>
</feature>
<feature type="compositionally biased region" description="Basic and acidic residues" evidence="14">
    <location>
        <begin position="1267"/>
        <end position="1285"/>
    </location>
</feature>
<feature type="compositionally biased region" description="Basic and acidic residues" evidence="14">
    <location>
        <begin position="1720"/>
        <end position="1739"/>
    </location>
</feature>
<feature type="region of interest" description="Disordered" evidence="14">
    <location>
        <begin position="728"/>
        <end position="898"/>
    </location>
</feature>
<feature type="compositionally biased region" description="Basic and acidic residues" evidence="14">
    <location>
        <begin position="1083"/>
        <end position="1103"/>
    </location>
</feature>
<feature type="compositionally biased region" description="Basic and acidic residues" evidence="14">
    <location>
        <begin position="1513"/>
        <end position="1523"/>
    </location>
</feature>
<keyword evidence="3" id="KW-0808">Transferase</keyword>
<dbReference type="Pfam" id="PF01428">
    <property type="entry name" value="zf-AN1"/>
    <property type="match status" value="1"/>
</dbReference>
<feature type="compositionally biased region" description="Acidic residues" evidence="14">
    <location>
        <begin position="763"/>
        <end position="792"/>
    </location>
</feature>
<evidence type="ECO:0000256" key="12">
    <source>
        <dbReference type="PROSITE-ProRule" id="PRU00339"/>
    </source>
</evidence>
<keyword evidence="5" id="KW-0479">Metal-binding</keyword>
<dbReference type="FunFam" id="1.25.40.10:FF:000036">
    <property type="entry name" value="interferon-induced protein with tetratricopeptide repeats 5"/>
    <property type="match status" value="1"/>
</dbReference>
<gene>
    <name evidence="17" type="ORF">COCON_G00224070</name>
</gene>
<feature type="region of interest" description="Disordered" evidence="14">
    <location>
        <begin position="2728"/>
        <end position="2751"/>
    </location>
</feature>
<keyword evidence="7 13" id="KW-0863">Zinc-finger</keyword>
<evidence type="ECO:0000256" key="1">
    <source>
        <dbReference type="ARBA" id="ARBA00022588"/>
    </source>
</evidence>
<dbReference type="Gene3D" id="3.40.50.150">
    <property type="entry name" value="Vaccinia Virus protein VP39"/>
    <property type="match status" value="1"/>
</dbReference>
<dbReference type="SUPFAM" id="SSF118310">
    <property type="entry name" value="AN1-like Zinc finger"/>
    <property type="match status" value="1"/>
</dbReference>
<feature type="region of interest" description="Disordered" evidence="14">
    <location>
        <begin position="914"/>
        <end position="942"/>
    </location>
</feature>
<feature type="compositionally biased region" description="Low complexity" evidence="14">
    <location>
        <begin position="2803"/>
        <end position="2827"/>
    </location>
</feature>
<feature type="compositionally biased region" description="Basic residues" evidence="14">
    <location>
        <begin position="2026"/>
        <end position="2037"/>
    </location>
</feature>
<evidence type="ECO:0000313" key="18">
    <source>
        <dbReference type="Proteomes" id="UP001152803"/>
    </source>
</evidence>
<feature type="region of interest" description="Disordered" evidence="14">
    <location>
        <begin position="1178"/>
        <end position="1923"/>
    </location>
</feature>
<proteinExistence type="inferred from homology"/>
<dbReference type="PROSITE" id="PS51039">
    <property type="entry name" value="ZF_AN1"/>
    <property type="match status" value="1"/>
</dbReference>
<dbReference type="OrthoDB" id="751084at2759"/>
<feature type="compositionally biased region" description="Gly residues" evidence="14">
    <location>
        <begin position="2054"/>
        <end position="2065"/>
    </location>
</feature>
<feature type="domain" description="Ubiquitin-like" evidence="15">
    <location>
        <begin position="2351"/>
        <end position="2453"/>
    </location>
</feature>
<dbReference type="InterPro" id="IPR011990">
    <property type="entry name" value="TPR-like_helical_dom_sf"/>
</dbReference>
<feature type="compositionally biased region" description="Basic and acidic residues" evidence="14">
    <location>
        <begin position="1768"/>
        <end position="1791"/>
    </location>
</feature>
<feature type="compositionally biased region" description="Low complexity" evidence="14">
    <location>
        <begin position="1965"/>
        <end position="2004"/>
    </location>
</feature>
<evidence type="ECO:0000259" key="16">
    <source>
        <dbReference type="PROSITE" id="PS51039"/>
    </source>
</evidence>
<dbReference type="GO" id="GO:0008171">
    <property type="term" value="F:O-methyltransferase activity"/>
    <property type="evidence" value="ECO:0007669"/>
    <property type="project" value="InterPro"/>
</dbReference>
<evidence type="ECO:0000313" key="17">
    <source>
        <dbReference type="EMBL" id="KAJ8250485.1"/>
    </source>
</evidence>
<dbReference type="InterPro" id="IPR000058">
    <property type="entry name" value="Znf_AN1"/>
</dbReference>
<name>A0A9Q1HL61_CONCO</name>
<dbReference type="InterPro" id="IPR002935">
    <property type="entry name" value="SAM_O-MeTrfase"/>
</dbReference>
<feature type="region of interest" description="Disordered" evidence="14">
    <location>
        <begin position="1081"/>
        <end position="1103"/>
    </location>
</feature>
<dbReference type="PROSITE" id="PS50053">
    <property type="entry name" value="UBIQUITIN_2"/>
    <property type="match status" value="1"/>
</dbReference>
<dbReference type="PANTHER" id="PTHR46728">
    <property type="entry name" value="AN1-TYPE ZINC FINGER PROTEIN 4"/>
    <property type="match status" value="1"/>
</dbReference>
<feature type="compositionally biased region" description="Gly residues" evidence="14">
    <location>
        <begin position="1307"/>
        <end position="1318"/>
    </location>
</feature>
<keyword evidence="12" id="KW-0802">TPR repeat</keyword>
<feature type="repeat" description="TPR" evidence="12">
    <location>
        <begin position="504"/>
        <end position="537"/>
    </location>
</feature>
<dbReference type="GO" id="GO:0032259">
    <property type="term" value="P:methylation"/>
    <property type="evidence" value="ECO:0007669"/>
    <property type="project" value="UniProtKB-KW"/>
</dbReference>
<evidence type="ECO:0000256" key="2">
    <source>
        <dbReference type="ARBA" id="ARBA00022603"/>
    </source>
</evidence>
<evidence type="ECO:0000256" key="10">
    <source>
        <dbReference type="ARBA" id="ARBA00023453"/>
    </source>
</evidence>
<keyword evidence="1" id="KW-0399">Innate immunity</keyword>
<feature type="compositionally biased region" description="Basic and acidic residues" evidence="14">
    <location>
        <begin position="928"/>
        <end position="942"/>
    </location>
</feature>
<keyword evidence="2" id="KW-0489">Methyltransferase</keyword>
<feature type="compositionally biased region" description="Polar residues" evidence="14">
    <location>
        <begin position="1597"/>
        <end position="1618"/>
    </location>
</feature>
<feature type="region of interest" description="Disordered" evidence="14">
    <location>
        <begin position="2905"/>
        <end position="2924"/>
    </location>
</feature>
<evidence type="ECO:0000256" key="7">
    <source>
        <dbReference type="ARBA" id="ARBA00022771"/>
    </source>
</evidence>
<feature type="compositionally biased region" description="Basic and acidic residues" evidence="14">
    <location>
        <begin position="817"/>
        <end position="826"/>
    </location>
</feature>
<dbReference type="Gene3D" id="4.10.1110.10">
    <property type="entry name" value="AN1-like Zinc finger"/>
    <property type="match status" value="1"/>
</dbReference>
<dbReference type="InterPro" id="IPR029341">
    <property type="entry name" value="FAM21/CAPZIP"/>
</dbReference>
<feature type="compositionally biased region" description="Acidic residues" evidence="14">
    <location>
        <begin position="1410"/>
        <end position="1419"/>
    </location>
</feature>
<keyword evidence="4" id="KW-0949">S-adenosyl-L-methionine</keyword>
<accession>A0A9Q1HL61</accession>
<feature type="compositionally biased region" description="Low complexity" evidence="14">
    <location>
        <begin position="1531"/>
        <end position="1541"/>
    </location>
</feature>
<dbReference type="Gene3D" id="3.10.20.90">
    <property type="entry name" value="Phosphatidylinositol 3-kinase Catalytic Subunit, Chain A, domain 1"/>
    <property type="match status" value="1"/>
</dbReference>
<feature type="compositionally biased region" description="Acidic residues" evidence="14">
    <location>
        <begin position="1227"/>
        <end position="1252"/>
    </location>
</feature>
<dbReference type="InterPro" id="IPR029063">
    <property type="entry name" value="SAM-dependent_MTases_sf"/>
</dbReference>
<dbReference type="InterPro" id="IPR053061">
    <property type="entry name" value="AN1-type_zinc_finger"/>
</dbReference>
<feature type="region of interest" description="Disordered" evidence="14">
    <location>
        <begin position="2639"/>
        <end position="2666"/>
    </location>
</feature>
<keyword evidence="6" id="KW-0677">Repeat</keyword>
<feature type="compositionally biased region" description="Basic and acidic residues" evidence="14">
    <location>
        <begin position="2212"/>
        <end position="2221"/>
    </location>
</feature>
<dbReference type="GO" id="GO:0009615">
    <property type="term" value="P:response to virus"/>
    <property type="evidence" value="ECO:0007669"/>
    <property type="project" value="UniProtKB-ARBA"/>
</dbReference>
<evidence type="ECO:0000256" key="3">
    <source>
        <dbReference type="ARBA" id="ARBA00022679"/>
    </source>
</evidence>
<dbReference type="SUPFAM" id="SSF48452">
    <property type="entry name" value="TPR-like"/>
    <property type="match status" value="2"/>
</dbReference>
<feature type="compositionally biased region" description="Low complexity" evidence="14">
    <location>
        <begin position="1646"/>
        <end position="1658"/>
    </location>
</feature>
<feature type="compositionally biased region" description="Polar residues" evidence="14">
    <location>
        <begin position="979"/>
        <end position="990"/>
    </location>
</feature>
<sequence>LTLKTANLSLPQPGLKVLKYSCIDLHAVSRLYSASLPVDPNIAVCRSRMALELKTVFCVCFFLALTGKCRPKYYHPETPLMQYVFNNSVREPPVLEKLRLKTLEDPLYIMLATIEHAQLMANLLKLMKAKKAIEIGMYTGYNALSMALALPDDGRVVACEINEDYADIGKPFFKEAGVDKKIDIRLQPALKTLDDLLAAGENETFDFVFIDADKQNYGNYYEKSMQLVRKGGIIAIDNVLWSGRVIAPAEDDLRSQTIDTLNKKLHTDDRIDLSMLAFGDGLTLAFKRCGDANGNLKSDLEKLECHFTWGLRVEDADLNFLEVKFSDSVSLPHDSENNLKGRAYNFLAYVKHLQGFNEEALECLAKAKEKNVDNAKHCVVTYGNFAWVHHLMGHDPEAWTYLQKLEEINTSSPTHPAETLSREVLGEKAWSLLKFSKNHYEAAKECFYEALQREPDDKEWNTGYAISLFRWDGLRIMRGEQIPLGSSRSLKQLVTALALDPENGSIMVYLGRIYQNNGKKLEAWKYMKQALDVSPNNLSVVLKVGKFLRKVQDYDMALNALKRMLEIVPDSPRLHHEIASTYRWKSFRPDGETRDPDLILLSISHTEQEVRLNPTYLYPQLELALRYAEVHQIEKSEQIFQEMFARTDLKPAERQALHRMFGDFQKNHMKSFDTAVKHYMEGMKLQNVSSDWHMCRKRLVRIMNRMGQCYRVMPQYKFVEEIITETTREVELSETEETESERSSSEGAGGDKGKSSTDREADVAEVEVTTEEEDAVGSEEDEEALSADDVDDTATVSSVEAGEPEGAVMGTQSWPDAEEHTKDKRPTTIVRDQSTETEDMAEDKHVGYQSRDSSGILEMDLIEPSNPGGHTQDKPQEEDEREKGKELSGIEETPEKETYGLIKVKGSMQPEADILGHSVESTSTGKSMSEKDSRKMEDPVQKRVEEKFIKRKRCEKPAKPAEPALKIEEAKEMSAVSPAVTNGPSEQNGEGEQVWERPWSLEEIRKTSANWSLAADSGLFLFLQDFSQRMLSKTHEIEKQLDGLIRDTKATDCCLHTVFNDFLMLSNTQFIENRVYDEEVEEPVSKPEAVERPPEQEKTREQKEAELIPKVQEAVNYGLRVLESAFEQLDIKAGNSDSEDEEVADRVEPILEPKDLYVDRPLPYLIGSQHFMEQDDVGLGDLSSEEMSIDSDRDSVIDSDEDKNDDQSDYQSEEGQGSIKKKSSMASDEDEEEDDEEEDSDIFGDSDKDENEDGKSSTGPSSFADELAARIKGEVPHKPEEDRAFAPDNDDMFSPPKMEDEDYSPFGGKGGLFSGGRGLFDDDDEGDLFSDAPKQEQRVASPAPAAKDPVSSKSNKKIPTGAVSIFPEGSLFGSPANGSNSLEDRENGGPAKPRPAPKQAPKQAPVGGLFDDDGDDDDFFSGSTLKKSASAGHEKPKQKKAVDLFGGDGDDEDDGDGDIFGEASGVPPSKQSPKEEETAAPAPEKKMPAGAISMFGPGTKNVLVEGLKRRQHSTSEESEKAEENVPGGDVAKPSPKPAAKPQTRGLFSDDEDTQIFPSAAKPQTKAEPAVQSKPSKALSIFDDEEEEDLFSSGPPKSKTNQAKSASVQKPSKPVSSGLFSDDEDQWMSSKPSEAKPDVKTGGMRGSNSAPSSLPSARAAQKDSPFDEEDHDLFTATKETSKKKSQRVSLLFEEEEEDEEGRGSLFGFQPPAPKSSAPDVKATDAEPPSRLDEEKEKEEDTQSSPQESVEPKKKPAGAVSLFGGIDVLGQKEEVAKPTKTPLEDPDKDDFLYRDSPPPMDEEPRAKKNVVSLFDNDDEDEGVEEEAVSVSSQPAAKNTLKDPEQKTRTKSTRVFQDEELLFTQKLQKDNDPDVDLFSTSVNPASLPPSSVKPGAPMLFGDEDEDDLFSSAKHKAPPKVAEKPRIEELHIKPVSLPVSGDAEANLAISPAQLLPGAVPRMPGAVSVFPGLSPTSPSPPSFSSSSSSSSSALAQTPSPASSSAPQAGREGGVSFDGPAQVTTLQSTNKGRAKGAGRRRPQTRAARQLAAQEGQEEAGSGGAGAGGTGSGAAPLTDAPPNPSALRLPIFPPAETQGAKPKKPRPPATTAPAAAEEDLFASGDLFAPASKQTPSPKPKSASPEQAPSPALKKEDVPAIFDDPGGDLFQTAKHKPAKKPKAAAFLEEEDDDIFGGRKSTTVTLTKEPPAESNPSKQDIFQDEKQEAPKKRKGKALDASLFDDNVDIFADLTTTTKPKEKKSKKKVETKSIFDDDMDMLILFSTLFKGTKSRVAYQGIEPAPFRLQVQTDLMMADLDEAPDSDLDPDPVEMADKKEPPFFNEDNVGPFRFSLPSYETMELLIETLTGTCFQLRVSPFQTLVSVKAKIQRLEVFGRADMDKHRVLPSRVGPWFLQEERKLKSHRGQHLIWNNVELDDEYCLHDYNIADGSTLKLVLAMRGGPINTRRVAVDDSAKEMAEYMDGGRDEAWEKAPPNKQVTYLVYREGDQLNFFRVVDRGDGTLTPVSESVRRYVMRRGLKLPGGSVYNLYTEEEDLAESGSGQQALENSITMSKMKLLKAKMEDMNLNKKPKKTAKLKPRPPGGPRTCNGYLAPNRHHRPFRILPQIGQSLPPAREPKFAVGTAHLLSGPTPVGQTLPREPKGEGPWESPALGRILSPPKVSRLEVGGAKSLKDHPLPPLSILANRGLPDGAAEEPGPKVGRASLMEDLLLTDPLKALSVSEPRRDPVTFDLPSPEAGRRDSLAAVAEQPPVVSRLPQALSSDCMDPWSAGVPCVDSATAETGLLRASLDLPAASSPAPRRPYCSASAPWPASSLPAPAPTPPSRSARFRTQSPDARPEGRDLALTTPQEPPGARGRAGLLASLSRSRSREAGPGRPCASIHIIQEDLLLGPAPPLLSSNRSPGGPTSSVRRGDVAKDLVVGNPTYLLPPVKAPVSSRKKSSKHCYLCRKKTGLATSFQCRCGNNFCATHRYAETHDCSYDYKGAGRRLLQESNPIITAPKLPKI</sequence>
<dbReference type="Proteomes" id="UP001152803">
    <property type="component" value="Unassembled WGS sequence"/>
</dbReference>
<feature type="compositionally biased region" description="Acidic residues" evidence="14">
    <location>
        <begin position="1813"/>
        <end position="1825"/>
    </location>
</feature>
<evidence type="ECO:0000256" key="8">
    <source>
        <dbReference type="ARBA" id="ARBA00022833"/>
    </source>
</evidence>
<feature type="compositionally biased region" description="Polar residues" evidence="14">
    <location>
        <begin position="2909"/>
        <end position="2921"/>
    </location>
</feature>
<dbReference type="PROSITE" id="PS50005">
    <property type="entry name" value="TPR"/>
    <property type="match status" value="2"/>
</dbReference>
<feature type="repeat" description="TPR" evidence="12">
    <location>
        <begin position="538"/>
        <end position="571"/>
    </location>
</feature>
<dbReference type="GO" id="GO:0045087">
    <property type="term" value="P:innate immune response"/>
    <property type="evidence" value="ECO:0007669"/>
    <property type="project" value="UniProtKB-KW"/>
</dbReference>
<reference evidence="17" key="1">
    <citation type="journal article" date="2023" name="Science">
        <title>Genome structures resolve the early diversification of teleost fishes.</title>
        <authorList>
            <person name="Parey E."/>
            <person name="Louis A."/>
            <person name="Montfort J."/>
            <person name="Bouchez O."/>
            <person name="Roques C."/>
            <person name="Iampietro C."/>
            <person name="Lluch J."/>
            <person name="Castinel A."/>
            <person name="Donnadieu C."/>
            <person name="Desvignes T."/>
            <person name="Floi Bucao C."/>
            <person name="Jouanno E."/>
            <person name="Wen M."/>
            <person name="Mejri S."/>
            <person name="Dirks R."/>
            <person name="Jansen H."/>
            <person name="Henkel C."/>
            <person name="Chen W.J."/>
            <person name="Zahm M."/>
            <person name="Cabau C."/>
            <person name="Klopp C."/>
            <person name="Thompson A.W."/>
            <person name="Robinson-Rechavi M."/>
            <person name="Braasch I."/>
            <person name="Lecointre G."/>
            <person name="Bobe J."/>
            <person name="Postlethwait J.H."/>
            <person name="Berthelot C."/>
            <person name="Roest Crollius H."/>
            <person name="Guiguen Y."/>
        </authorList>
    </citation>
    <scope>NUCLEOTIDE SEQUENCE</scope>
    <source>
        <strain evidence="17">Concon-B</strain>
    </source>
</reference>
<dbReference type="InterPro" id="IPR029071">
    <property type="entry name" value="Ubiquitin-like_domsf"/>
</dbReference>
<dbReference type="SMART" id="SM00028">
    <property type="entry name" value="TPR"/>
    <property type="match status" value="5"/>
</dbReference>
<dbReference type="Pfam" id="PF13181">
    <property type="entry name" value="TPR_8"/>
    <property type="match status" value="1"/>
</dbReference>
<dbReference type="Pfam" id="PF15255">
    <property type="entry name" value="CAP-ZIP_m"/>
    <property type="match status" value="1"/>
</dbReference>
<dbReference type="CDD" id="cd01802">
    <property type="entry name" value="Ubl_ZFAND4"/>
    <property type="match status" value="1"/>
</dbReference>
<feature type="domain" description="AN1-type" evidence="16">
    <location>
        <begin position="2950"/>
        <end position="2997"/>
    </location>
</feature>